<protein>
    <submittedName>
        <fullName evidence="2">D-inositol-3-phosphate glycosyltransferase</fullName>
    </submittedName>
</protein>
<dbReference type="CDD" id="cd03801">
    <property type="entry name" value="GT4_PimA-like"/>
    <property type="match status" value="1"/>
</dbReference>
<dbReference type="InterPro" id="IPR001296">
    <property type="entry name" value="Glyco_trans_1"/>
</dbReference>
<dbReference type="EMBL" id="LR828261">
    <property type="protein sequence ID" value="CAD0351823.1"/>
    <property type="molecule type" value="Genomic_DNA"/>
</dbReference>
<dbReference type="GO" id="GO:0016757">
    <property type="term" value="F:glycosyltransferase activity"/>
    <property type="evidence" value="ECO:0007669"/>
    <property type="project" value="InterPro"/>
</dbReference>
<dbReference type="GO" id="GO:1901135">
    <property type="term" value="P:carbohydrate derivative metabolic process"/>
    <property type="evidence" value="ECO:0007669"/>
    <property type="project" value="UniProtKB-ARBA"/>
</dbReference>
<accession>A0A6V7EKT4</accession>
<dbReference type="Pfam" id="PF00534">
    <property type="entry name" value="Glycos_transf_1"/>
    <property type="match status" value="1"/>
</dbReference>
<dbReference type="SUPFAM" id="SSF53756">
    <property type="entry name" value="UDP-Glycosyltransferase/glycogen phosphorylase"/>
    <property type="match status" value="1"/>
</dbReference>
<feature type="domain" description="Glycosyl transferase family 1" evidence="1">
    <location>
        <begin position="192"/>
        <end position="326"/>
    </location>
</feature>
<dbReference type="EMBL" id="LR828261">
    <property type="protein sequence ID" value="CAD0351828.1"/>
    <property type="molecule type" value="Genomic_DNA"/>
</dbReference>
<dbReference type="PANTHER" id="PTHR12526:SF635">
    <property type="entry name" value="GLYCOSYL TRANSFERASE GROUP 1"/>
    <property type="match status" value="1"/>
</dbReference>
<evidence type="ECO:0000259" key="1">
    <source>
        <dbReference type="Pfam" id="PF00534"/>
    </source>
</evidence>
<gene>
    <name evidence="2" type="primary">mshA_4</name>
    <name evidence="2" type="ORF">CFBP2533_37090</name>
</gene>
<reference evidence="2" key="1">
    <citation type="submission" date="2020-07" db="EMBL/GenBank/DDBJ databases">
        <authorList>
            <person name="Pothier F. J."/>
        </authorList>
    </citation>
    <scope>NUCLEOTIDE SEQUENCE</scope>
    <source>
        <strain evidence="2">CFBP 2533</strain>
    </source>
</reference>
<evidence type="ECO:0000313" key="2">
    <source>
        <dbReference type="EMBL" id="CAD0351823.1"/>
    </source>
</evidence>
<dbReference type="Gene3D" id="3.40.50.2000">
    <property type="entry name" value="Glycogen Phosphorylase B"/>
    <property type="match status" value="1"/>
</dbReference>
<dbReference type="PANTHER" id="PTHR12526">
    <property type="entry name" value="GLYCOSYLTRANSFERASE"/>
    <property type="match status" value="1"/>
</dbReference>
<dbReference type="AlphaFoldDB" id="A0A6V7EKT4"/>
<proteinExistence type="predicted"/>
<sequence>MARAISKGDSVLKRIIVLGAQVPFVRGGAELLNEELVRQINLWGKQRQVVAELVQLPYKWYPETEILSAMLSWRLLDLSEANGQKIDLCICTKFPTYAASHANKTLWLVHQHRVLYDLAHTRFDQPHLSSRDSAVRDALRLSDKEMLSDIDSRFTISQTVTDRLKQYCGLSSEVLYPPSKLAPHIKSGEYGDFVLCIGRLESMKRPDLLIRAAQHVPHAKVVIAGTGASDYARSLAPLVRELGLENRVELAGFIEDVRLLELIANCRAVFYSPVDEDYGFATLESFAAHKPVITVDDSGEVCRIVRSTGSGWVTAPTPEAIAESLLDCYVKTPAQLRVLAEEGHRLSETITWDRVIRHLVESRL</sequence>
<keyword evidence="2" id="KW-0808">Transferase</keyword>
<name>A0A6V7EKT4_9XANT</name>
<organism evidence="2">
    <name type="scientific">Xanthomonas hortorum pv. pelargonii</name>
    <dbReference type="NCBI Taxonomy" id="453602"/>
    <lineage>
        <taxon>Bacteria</taxon>
        <taxon>Pseudomonadati</taxon>
        <taxon>Pseudomonadota</taxon>
        <taxon>Gammaproteobacteria</taxon>
        <taxon>Lysobacterales</taxon>
        <taxon>Lysobacteraceae</taxon>
        <taxon>Xanthomonas</taxon>
    </lineage>
</organism>